<accession>A0A411YAI1</accession>
<dbReference type="Proteomes" id="UP000291469">
    <property type="component" value="Chromosome"/>
</dbReference>
<feature type="transmembrane region" description="Helical" evidence="2">
    <location>
        <begin position="7"/>
        <end position="27"/>
    </location>
</feature>
<protein>
    <submittedName>
        <fullName evidence="4">GGDEF domain-containing protein</fullName>
    </submittedName>
</protein>
<feature type="domain" description="GGDEF" evidence="3">
    <location>
        <begin position="271"/>
        <end position="405"/>
    </location>
</feature>
<reference evidence="4 5" key="1">
    <citation type="submission" date="2019-01" db="EMBL/GenBank/DDBJ databases">
        <title>Egibacter rhizosphaerae EGI 80759T.</title>
        <authorList>
            <person name="Chen D.-D."/>
            <person name="Tian Y."/>
            <person name="Jiao J.-Y."/>
            <person name="Zhang X.-T."/>
            <person name="Zhang Y.-G."/>
            <person name="Zhang Y."/>
            <person name="Xiao M."/>
            <person name="Shu W.-S."/>
            <person name="Li W.-J."/>
        </authorList>
    </citation>
    <scope>NUCLEOTIDE SEQUENCE [LARGE SCALE GENOMIC DNA]</scope>
    <source>
        <strain evidence="4 5">EGI 80759</strain>
    </source>
</reference>
<feature type="compositionally biased region" description="Low complexity" evidence="1">
    <location>
        <begin position="458"/>
        <end position="488"/>
    </location>
</feature>
<dbReference type="InterPro" id="IPR000160">
    <property type="entry name" value="GGDEF_dom"/>
</dbReference>
<keyword evidence="2" id="KW-0812">Transmembrane</keyword>
<organism evidence="4 5">
    <name type="scientific">Egibacter rhizosphaerae</name>
    <dbReference type="NCBI Taxonomy" id="1670831"/>
    <lineage>
        <taxon>Bacteria</taxon>
        <taxon>Bacillati</taxon>
        <taxon>Actinomycetota</taxon>
        <taxon>Nitriliruptoria</taxon>
        <taxon>Egibacterales</taxon>
        <taxon>Egibacteraceae</taxon>
        <taxon>Egibacter</taxon>
    </lineage>
</organism>
<name>A0A411YAI1_9ACTN</name>
<dbReference type="InterPro" id="IPR029016">
    <property type="entry name" value="GAF-like_dom_sf"/>
</dbReference>
<keyword evidence="2" id="KW-0472">Membrane</keyword>
<dbReference type="InterPro" id="IPR052163">
    <property type="entry name" value="DGC-Regulatory_Protein"/>
</dbReference>
<evidence type="ECO:0000259" key="3">
    <source>
        <dbReference type="PROSITE" id="PS50887"/>
    </source>
</evidence>
<sequence length="488" mass="50533">MRVLRGILPPIVGALLGLVIGAAGILVAQTGVLVAQVVLLVALAGIGGATARHLAGILGARRDAEQQAEHRAELLATVVSAGRGMTTADSGAVLSAVADAAAELGFEAVDLSLYDDGSQRWRAVARRGDAESLPTTGPAEDGILEAVAASGDVVELEDPSGWTVPSGRDAGDGVSGMRTVLGCPVWNGDALTAVLTVGTTRSREVSAYERECLELLARQADAALALAQQFLRQRNLERELLRQAATDALTGAANRTRLFERIDDAVVADEAPIAVLFLDLDGFKAVNDRLGHQAGDELLRIIAQRLQRCLRPHDLLGRLGGDEFAVLLTGVADPEAALVVAERIQEAIRQPIALTAGEVELVASVGISYRERGDSNDRERLLSDADTAMYEAKAGSARGIRLGRTCAVALPESDSGPAAGPESRPSSLRGTDARHGVAEPAESAEVGEVGEVGEPGEVGEVGVPGEVGEAVVSTSSGNSRSRVSGSNQ</sequence>
<dbReference type="Gene3D" id="3.30.450.40">
    <property type="match status" value="1"/>
</dbReference>
<dbReference type="SMART" id="SM00065">
    <property type="entry name" value="GAF"/>
    <property type="match status" value="1"/>
</dbReference>
<dbReference type="Gene3D" id="3.30.70.270">
    <property type="match status" value="1"/>
</dbReference>
<evidence type="ECO:0000313" key="4">
    <source>
        <dbReference type="EMBL" id="QBI18214.1"/>
    </source>
</evidence>
<feature type="transmembrane region" description="Helical" evidence="2">
    <location>
        <begin position="33"/>
        <end position="55"/>
    </location>
</feature>
<dbReference type="PROSITE" id="PS50887">
    <property type="entry name" value="GGDEF"/>
    <property type="match status" value="1"/>
</dbReference>
<dbReference type="KEGG" id="erz:ER308_00575"/>
<dbReference type="SUPFAM" id="SSF55781">
    <property type="entry name" value="GAF domain-like"/>
    <property type="match status" value="1"/>
</dbReference>
<feature type="region of interest" description="Disordered" evidence="1">
    <location>
        <begin position="411"/>
        <end position="488"/>
    </location>
</feature>
<dbReference type="Pfam" id="PF13185">
    <property type="entry name" value="GAF_2"/>
    <property type="match status" value="1"/>
</dbReference>
<dbReference type="SUPFAM" id="SSF55073">
    <property type="entry name" value="Nucleotide cyclase"/>
    <property type="match status" value="1"/>
</dbReference>
<evidence type="ECO:0000256" key="2">
    <source>
        <dbReference type="SAM" id="Phobius"/>
    </source>
</evidence>
<dbReference type="PANTHER" id="PTHR46663:SF2">
    <property type="entry name" value="GGDEF DOMAIN-CONTAINING PROTEIN"/>
    <property type="match status" value="1"/>
</dbReference>
<dbReference type="NCBIfam" id="TIGR00254">
    <property type="entry name" value="GGDEF"/>
    <property type="match status" value="1"/>
</dbReference>
<proteinExistence type="predicted"/>
<dbReference type="FunFam" id="3.30.70.270:FF:000001">
    <property type="entry name" value="Diguanylate cyclase domain protein"/>
    <property type="match status" value="1"/>
</dbReference>
<keyword evidence="5" id="KW-1185">Reference proteome</keyword>
<gene>
    <name evidence="4" type="ORF">ER308_00575</name>
</gene>
<dbReference type="CDD" id="cd01949">
    <property type="entry name" value="GGDEF"/>
    <property type="match status" value="1"/>
</dbReference>
<evidence type="ECO:0000256" key="1">
    <source>
        <dbReference type="SAM" id="MobiDB-lite"/>
    </source>
</evidence>
<feature type="compositionally biased region" description="Low complexity" evidence="1">
    <location>
        <begin position="438"/>
        <end position="449"/>
    </location>
</feature>
<dbReference type="PANTHER" id="PTHR46663">
    <property type="entry name" value="DIGUANYLATE CYCLASE DGCT-RELATED"/>
    <property type="match status" value="1"/>
</dbReference>
<dbReference type="OrthoDB" id="23692at2"/>
<keyword evidence="2" id="KW-1133">Transmembrane helix</keyword>
<dbReference type="InterPro" id="IPR003018">
    <property type="entry name" value="GAF"/>
</dbReference>
<dbReference type="EMBL" id="CP036402">
    <property type="protein sequence ID" value="QBI18214.1"/>
    <property type="molecule type" value="Genomic_DNA"/>
</dbReference>
<dbReference type="InterPro" id="IPR029787">
    <property type="entry name" value="Nucleotide_cyclase"/>
</dbReference>
<evidence type="ECO:0000313" key="5">
    <source>
        <dbReference type="Proteomes" id="UP000291469"/>
    </source>
</evidence>
<dbReference type="Pfam" id="PF00990">
    <property type="entry name" value="GGDEF"/>
    <property type="match status" value="1"/>
</dbReference>
<dbReference type="InterPro" id="IPR043128">
    <property type="entry name" value="Rev_trsase/Diguanyl_cyclase"/>
</dbReference>
<dbReference type="SMART" id="SM00267">
    <property type="entry name" value="GGDEF"/>
    <property type="match status" value="1"/>
</dbReference>
<dbReference type="AlphaFoldDB" id="A0A411YAI1"/>